<evidence type="ECO:0000313" key="2">
    <source>
        <dbReference type="EMBL" id="OVE48782.1"/>
    </source>
</evidence>
<gene>
    <name evidence="3" type="primary">yfcF_1</name>
    <name evidence="2" type="ORF">CBW21_09555</name>
    <name evidence="3" type="ORF">NCTC8684_00343</name>
</gene>
<evidence type="ECO:0000259" key="1">
    <source>
        <dbReference type="PROSITE" id="PS50404"/>
    </source>
</evidence>
<dbReference type="CDD" id="cd03043">
    <property type="entry name" value="GST_N_1"/>
    <property type="match status" value="1"/>
</dbReference>
<sequence length="211" mass="24080">MFTLIIGNKNYSPWSLRPWLVLKMLDEPFQEQQIDLYLSDSKARILAAHPAGKVPVLVDDQLRIWDSLAICEYLAECFPAARLWPDDSALRAVARSIVAEIHSGFVALRENLPMDITLRQVDYESSPALESDIARVIALWEEHLERHVVDGDFLFGRFTIADACFAPICTCFQTYNVRLPERSQAYVRHILSLPAMQEWYAAAAAERRRAS</sequence>
<dbReference type="CDD" id="cd03194">
    <property type="entry name" value="GST_C_3"/>
    <property type="match status" value="1"/>
</dbReference>
<reference evidence="2 4" key="1">
    <citation type="submission" date="2017-05" db="EMBL/GenBank/DDBJ databases">
        <title>Chromobacterium violaceum GHPS1 isolated from Hydrocarbon polluted soil in French Guiana display an awesome secondary metabolite arsenal and a battery of drug and heavy-metal-resistance and detoxification of xenobiotics proteins.</title>
        <authorList>
            <person name="Belbahri L."/>
        </authorList>
    </citation>
    <scope>NUCLEOTIDE SEQUENCE [LARGE SCALE GENOMIC DNA]</scope>
    <source>
        <strain evidence="2 4">GHPS1</strain>
    </source>
</reference>
<dbReference type="Gene3D" id="1.20.1050.10">
    <property type="match status" value="1"/>
</dbReference>
<dbReference type="GO" id="GO:0016034">
    <property type="term" value="F:maleylacetoacetate isomerase activity"/>
    <property type="evidence" value="ECO:0007669"/>
    <property type="project" value="TreeGrafter"/>
</dbReference>
<reference evidence="3 5" key="2">
    <citation type="submission" date="2018-06" db="EMBL/GenBank/DDBJ databases">
        <authorList>
            <consortium name="Pathogen Informatics"/>
            <person name="Doyle S."/>
        </authorList>
    </citation>
    <scope>NUCLEOTIDE SEQUENCE [LARGE SCALE GENOMIC DNA]</scope>
    <source>
        <strain evidence="3 5">NCTC8684</strain>
    </source>
</reference>
<keyword evidence="4" id="KW-1185">Reference proteome</keyword>
<dbReference type="PANTHER" id="PTHR42673:SF4">
    <property type="entry name" value="MALEYLACETOACETATE ISOMERASE"/>
    <property type="match status" value="1"/>
</dbReference>
<dbReference type="SUPFAM" id="SSF47616">
    <property type="entry name" value="GST C-terminal domain-like"/>
    <property type="match status" value="1"/>
</dbReference>
<dbReference type="SUPFAM" id="SSF52833">
    <property type="entry name" value="Thioredoxin-like"/>
    <property type="match status" value="1"/>
</dbReference>
<dbReference type="InterPro" id="IPR036249">
    <property type="entry name" value="Thioredoxin-like_sf"/>
</dbReference>
<accession>A0A1R0MJX4</accession>
<dbReference type="InterPro" id="IPR040079">
    <property type="entry name" value="Glutathione_S-Trfase"/>
</dbReference>
<dbReference type="PANTHER" id="PTHR42673">
    <property type="entry name" value="MALEYLACETOACETATE ISOMERASE"/>
    <property type="match status" value="1"/>
</dbReference>
<evidence type="ECO:0000313" key="3">
    <source>
        <dbReference type="EMBL" id="SUX31310.1"/>
    </source>
</evidence>
<dbReference type="AlphaFoldDB" id="A0A1R0MJX4"/>
<dbReference type="Pfam" id="PF13410">
    <property type="entry name" value="GST_C_2"/>
    <property type="match status" value="1"/>
</dbReference>
<organism evidence="2 4">
    <name type="scientific">Chromobacterium violaceum</name>
    <dbReference type="NCBI Taxonomy" id="536"/>
    <lineage>
        <taxon>Bacteria</taxon>
        <taxon>Pseudomonadati</taxon>
        <taxon>Pseudomonadota</taxon>
        <taxon>Betaproteobacteria</taxon>
        <taxon>Neisseriales</taxon>
        <taxon>Chromobacteriaceae</taxon>
        <taxon>Chromobacterium</taxon>
    </lineage>
</organism>
<protein>
    <submittedName>
        <fullName evidence="2">Glutathione S-transferase</fullName>
    </submittedName>
    <submittedName>
        <fullName evidence="3">Uncharacterized GST-like protein yfcF</fullName>
    </submittedName>
</protein>
<comment type="caution">
    <text evidence="2">The sequence shown here is derived from an EMBL/GenBank/DDBJ whole genome shotgun (WGS) entry which is preliminary data.</text>
</comment>
<dbReference type="RefSeq" id="WP_043614132.1">
    <property type="nucleotide sequence ID" value="NZ_CP024028.1"/>
</dbReference>
<feature type="domain" description="GST N-terminal" evidence="1">
    <location>
        <begin position="2"/>
        <end position="82"/>
    </location>
</feature>
<dbReference type="InterPro" id="IPR036282">
    <property type="entry name" value="Glutathione-S-Trfase_C_sf"/>
</dbReference>
<dbReference type="EMBL" id="NHOO01000006">
    <property type="protein sequence ID" value="OVE48782.1"/>
    <property type="molecule type" value="Genomic_DNA"/>
</dbReference>
<proteinExistence type="predicted"/>
<dbReference type="InterPro" id="IPR004045">
    <property type="entry name" value="Glutathione_S-Trfase_N"/>
</dbReference>
<dbReference type="GO" id="GO:0006559">
    <property type="term" value="P:L-phenylalanine catabolic process"/>
    <property type="evidence" value="ECO:0007669"/>
    <property type="project" value="TreeGrafter"/>
</dbReference>
<dbReference type="SFLD" id="SFLDG00358">
    <property type="entry name" value="Main_(cytGST)"/>
    <property type="match status" value="1"/>
</dbReference>
<name>A0A1R0MJX4_CHRVL</name>
<dbReference type="GeneID" id="66366784"/>
<dbReference type="Pfam" id="PF13409">
    <property type="entry name" value="GST_N_2"/>
    <property type="match status" value="1"/>
</dbReference>
<dbReference type="Proteomes" id="UP000196342">
    <property type="component" value="Unassembled WGS sequence"/>
</dbReference>
<keyword evidence="2" id="KW-0808">Transferase</keyword>
<dbReference type="SFLD" id="SFLDS00019">
    <property type="entry name" value="Glutathione_Transferase_(cytos"/>
    <property type="match status" value="1"/>
</dbReference>
<accession>A0A202BBI8</accession>
<dbReference type="Gene3D" id="3.40.30.10">
    <property type="entry name" value="Glutaredoxin"/>
    <property type="match status" value="1"/>
</dbReference>
<evidence type="ECO:0000313" key="5">
    <source>
        <dbReference type="Proteomes" id="UP000254029"/>
    </source>
</evidence>
<dbReference type="GO" id="GO:0004364">
    <property type="term" value="F:glutathione transferase activity"/>
    <property type="evidence" value="ECO:0007669"/>
    <property type="project" value="TreeGrafter"/>
</dbReference>
<dbReference type="EMBL" id="UIGR01000001">
    <property type="protein sequence ID" value="SUX31310.1"/>
    <property type="molecule type" value="Genomic_DNA"/>
</dbReference>
<dbReference type="Proteomes" id="UP000254029">
    <property type="component" value="Unassembled WGS sequence"/>
</dbReference>
<evidence type="ECO:0000313" key="4">
    <source>
        <dbReference type="Proteomes" id="UP000196342"/>
    </source>
</evidence>
<dbReference type="GO" id="GO:0006749">
    <property type="term" value="P:glutathione metabolic process"/>
    <property type="evidence" value="ECO:0007669"/>
    <property type="project" value="TreeGrafter"/>
</dbReference>
<dbReference type="PROSITE" id="PS50404">
    <property type="entry name" value="GST_NTER"/>
    <property type="match status" value="1"/>
</dbReference>